<name>A0A3P6C7Q8_BRACM</name>
<comment type="similarity">
    <text evidence="2 9">Belongs to the glycosyl hydrolase 28 family.</text>
</comment>
<dbReference type="SUPFAM" id="SSF51126">
    <property type="entry name" value="Pectin lyase-like"/>
    <property type="match status" value="1"/>
</dbReference>
<gene>
    <name evidence="12" type="ORF">BRAA04T18049Z</name>
    <name evidence="11" type="ORF">BRAPAZ1V2_A04P26640.2</name>
</gene>
<evidence type="ECO:0000256" key="6">
    <source>
        <dbReference type="ARBA" id="ARBA00023295"/>
    </source>
</evidence>
<evidence type="ECO:0000313" key="12">
    <source>
        <dbReference type="EMBL" id="VDD14617.1"/>
    </source>
</evidence>
<protein>
    <submittedName>
        <fullName evidence="11">Uncharacterized protein</fullName>
    </submittedName>
</protein>
<evidence type="ECO:0000256" key="2">
    <source>
        <dbReference type="ARBA" id="ARBA00008834"/>
    </source>
</evidence>
<dbReference type="PROSITE" id="PS00502">
    <property type="entry name" value="POLYGALACTURONASE"/>
    <property type="match status" value="1"/>
</dbReference>
<dbReference type="Gramene" id="A04p26640.2_BraZ1">
    <property type="protein sequence ID" value="A04p26640.2_BraZ1.CDS"/>
    <property type="gene ID" value="A04g26640.2_BraZ1"/>
</dbReference>
<keyword evidence="6 9" id="KW-0326">Glycosidase</keyword>
<feature type="signal peptide" evidence="10">
    <location>
        <begin position="1"/>
        <end position="29"/>
    </location>
</feature>
<accession>A0A3P6C7Q8</accession>
<evidence type="ECO:0000256" key="1">
    <source>
        <dbReference type="ARBA" id="ARBA00004191"/>
    </source>
</evidence>
<evidence type="ECO:0000256" key="3">
    <source>
        <dbReference type="ARBA" id="ARBA00022512"/>
    </source>
</evidence>
<organism evidence="12">
    <name type="scientific">Brassica campestris</name>
    <name type="common">Field mustard</name>
    <dbReference type="NCBI Taxonomy" id="3711"/>
    <lineage>
        <taxon>Eukaryota</taxon>
        <taxon>Viridiplantae</taxon>
        <taxon>Streptophyta</taxon>
        <taxon>Embryophyta</taxon>
        <taxon>Tracheophyta</taxon>
        <taxon>Spermatophyta</taxon>
        <taxon>Magnoliopsida</taxon>
        <taxon>eudicotyledons</taxon>
        <taxon>Gunneridae</taxon>
        <taxon>Pentapetalae</taxon>
        <taxon>rosids</taxon>
        <taxon>malvids</taxon>
        <taxon>Brassicales</taxon>
        <taxon>Brassicaceae</taxon>
        <taxon>Brassiceae</taxon>
        <taxon>Brassica</taxon>
    </lineage>
</organism>
<keyword evidence="10" id="KW-0732">Signal</keyword>
<dbReference type="Proteomes" id="UP000694005">
    <property type="component" value="Chromosome A04"/>
</dbReference>
<dbReference type="EMBL" id="LS974620">
    <property type="protein sequence ID" value="CAG7907763.1"/>
    <property type="molecule type" value="Genomic_DNA"/>
</dbReference>
<evidence type="ECO:0000256" key="9">
    <source>
        <dbReference type="RuleBase" id="RU361169"/>
    </source>
</evidence>
<comment type="subcellular location">
    <subcellularLocation>
        <location evidence="1">Secreted</location>
        <location evidence="1">Cell wall</location>
    </subcellularLocation>
</comment>
<dbReference type="EMBL" id="LR031576">
    <property type="protein sequence ID" value="VDD14617.1"/>
    <property type="molecule type" value="Genomic_DNA"/>
</dbReference>
<evidence type="ECO:0000256" key="5">
    <source>
        <dbReference type="ARBA" id="ARBA00022801"/>
    </source>
</evidence>
<keyword evidence="4" id="KW-0964">Secreted</keyword>
<evidence type="ECO:0000256" key="4">
    <source>
        <dbReference type="ARBA" id="ARBA00022525"/>
    </source>
</evidence>
<feature type="active site" evidence="8">
    <location>
        <position position="255"/>
    </location>
</feature>
<dbReference type="AlphaFoldDB" id="A0A3P6C7Q8"/>
<evidence type="ECO:0000256" key="7">
    <source>
        <dbReference type="ARBA" id="ARBA00023316"/>
    </source>
</evidence>
<dbReference type="PANTHER" id="PTHR31375">
    <property type="match status" value="1"/>
</dbReference>
<dbReference type="GO" id="GO:0004650">
    <property type="term" value="F:polygalacturonase activity"/>
    <property type="evidence" value="ECO:0007669"/>
    <property type="project" value="InterPro"/>
</dbReference>
<feature type="chain" id="PRO_5039802712" evidence="10">
    <location>
        <begin position="30"/>
        <end position="413"/>
    </location>
</feature>
<evidence type="ECO:0000313" key="11">
    <source>
        <dbReference type="EMBL" id="CAG7907763.1"/>
    </source>
</evidence>
<keyword evidence="3" id="KW-0134">Cell wall</keyword>
<keyword evidence="5 9" id="KW-0378">Hydrolase</keyword>
<dbReference type="Gene3D" id="2.160.20.10">
    <property type="entry name" value="Single-stranded right-handed beta-helix, Pectin lyase-like"/>
    <property type="match status" value="1"/>
</dbReference>
<proteinExistence type="inferred from homology"/>
<dbReference type="GO" id="GO:0005975">
    <property type="term" value="P:carbohydrate metabolic process"/>
    <property type="evidence" value="ECO:0007669"/>
    <property type="project" value="InterPro"/>
</dbReference>
<dbReference type="InterPro" id="IPR000743">
    <property type="entry name" value="Glyco_hydro_28"/>
</dbReference>
<dbReference type="InterPro" id="IPR012334">
    <property type="entry name" value="Pectin_lyas_fold"/>
</dbReference>
<dbReference type="Pfam" id="PF00295">
    <property type="entry name" value="Glyco_hydro_28"/>
    <property type="match status" value="1"/>
</dbReference>
<dbReference type="FunFam" id="2.160.20.10:FF:000004">
    <property type="entry name" value="Pectin lyase-like superfamily protein"/>
    <property type="match status" value="1"/>
</dbReference>
<reference evidence="12" key="1">
    <citation type="submission" date="2018-11" db="EMBL/GenBank/DDBJ databases">
        <authorList>
            <consortium name="Genoscope - CEA"/>
            <person name="William W."/>
        </authorList>
    </citation>
    <scope>NUCLEOTIDE SEQUENCE</scope>
</reference>
<dbReference type="GO" id="GO:0071555">
    <property type="term" value="P:cell wall organization"/>
    <property type="evidence" value="ECO:0007669"/>
    <property type="project" value="UniProtKB-KW"/>
</dbReference>
<sequence>MASRFLIPCISPLFLFYFFLAISSTQTNAFHDGQKVFDVRNYGARGDGKTNTYNALAFTKAWNDACQWSGGRSTVYIPAGKFYLDQITFSGPCKRHVTFTIKGTLLAPRILYADKRAEWIAFRYVDNLTVNGGGILDGQGSYSWRHLNDCDKNPNCRALAMNIGFSFVRSARVNGLRSINSKMGHFNLYAVENFNITRVKITAPGDSPNTDGIKIGRSKDMHISNVSIGTGDDCVAILDGTTNLDISNVRCGPGHGISVGSIGRFKEEKSIEGITVRNSVLKGTMNGLRIKTWAKSASENSVSKFLFEDIQMINVRNPIVIDQQYCPHNLCDSPGKYNSHVQIKDVKYTSIWGTSATQAALMLQCSKAFPCQGVELSDINLVYKGRNGSVTATCENVGGWVYGKIVPGDCRMR</sequence>
<dbReference type="InterPro" id="IPR011050">
    <property type="entry name" value="Pectin_lyase_fold/virulence"/>
</dbReference>
<evidence type="ECO:0000256" key="8">
    <source>
        <dbReference type="PROSITE-ProRule" id="PRU10052"/>
    </source>
</evidence>
<keyword evidence="7" id="KW-0961">Cell wall biogenesis/degradation</keyword>
<evidence type="ECO:0000256" key="10">
    <source>
        <dbReference type="SAM" id="SignalP"/>
    </source>
</evidence>